<evidence type="ECO:0000313" key="9">
    <source>
        <dbReference type="Proteomes" id="UP001597375"/>
    </source>
</evidence>
<evidence type="ECO:0000256" key="1">
    <source>
        <dbReference type="ARBA" id="ARBA00010618"/>
    </source>
</evidence>
<evidence type="ECO:0000256" key="3">
    <source>
        <dbReference type="ARBA" id="ARBA00023274"/>
    </source>
</evidence>
<evidence type="ECO:0000256" key="2">
    <source>
        <dbReference type="ARBA" id="ARBA00022980"/>
    </source>
</evidence>
<dbReference type="SMART" id="SM00739">
    <property type="entry name" value="KOW"/>
    <property type="match status" value="1"/>
</dbReference>
<dbReference type="PANTHER" id="PTHR12903">
    <property type="entry name" value="MITOCHONDRIAL RIBOSOMAL PROTEIN L24"/>
    <property type="match status" value="1"/>
</dbReference>
<name>A0ABW5D5N9_9BACT</name>
<dbReference type="EMBL" id="JBHUIT010000001">
    <property type="protein sequence ID" value="MFD2255269.1"/>
    <property type="molecule type" value="Genomic_DNA"/>
</dbReference>
<dbReference type="InterPro" id="IPR041988">
    <property type="entry name" value="Ribosomal_uL24_KOW"/>
</dbReference>
<keyword evidence="3 5" id="KW-0687">Ribonucleoprotein</keyword>
<accession>A0ABW5D5N9</accession>
<dbReference type="InterPro" id="IPR008991">
    <property type="entry name" value="Translation_prot_SH3-like_sf"/>
</dbReference>
<dbReference type="CDD" id="cd06089">
    <property type="entry name" value="KOW_RPL26"/>
    <property type="match status" value="1"/>
</dbReference>
<feature type="domain" description="KOW" evidence="7">
    <location>
        <begin position="7"/>
        <end position="34"/>
    </location>
</feature>
<comment type="function">
    <text evidence="5">One of two assembly initiator proteins, it binds directly to the 5'-end of the 23S rRNA, where it nucleates assembly of the 50S subunit.</text>
</comment>
<dbReference type="PROSITE" id="PS01108">
    <property type="entry name" value="RIBOSOMAL_L24"/>
    <property type="match status" value="1"/>
</dbReference>
<dbReference type="GO" id="GO:0005840">
    <property type="term" value="C:ribosome"/>
    <property type="evidence" value="ECO:0007669"/>
    <property type="project" value="UniProtKB-KW"/>
</dbReference>
<evidence type="ECO:0000256" key="5">
    <source>
        <dbReference type="HAMAP-Rule" id="MF_01326"/>
    </source>
</evidence>
<proteinExistence type="inferred from homology"/>
<dbReference type="Gene3D" id="2.30.30.30">
    <property type="match status" value="1"/>
</dbReference>
<dbReference type="NCBIfam" id="TIGR01079">
    <property type="entry name" value="rplX_bact"/>
    <property type="match status" value="1"/>
</dbReference>
<evidence type="ECO:0000256" key="4">
    <source>
        <dbReference type="ARBA" id="ARBA00035206"/>
    </source>
</evidence>
<dbReference type="Pfam" id="PF17136">
    <property type="entry name" value="ribosomal_L24"/>
    <property type="match status" value="1"/>
</dbReference>
<protein>
    <recommendedName>
        <fullName evidence="4 5">Large ribosomal subunit protein uL24</fullName>
    </recommendedName>
</protein>
<gene>
    <name evidence="5 8" type="primary">rplX</name>
    <name evidence="8" type="ORF">ACFSSA_01150</name>
</gene>
<comment type="function">
    <text evidence="5">One of the proteins that surrounds the polypeptide exit tunnel on the outside of the subunit.</text>
</comment>
<dbReference type="Proteomes" id="UP001597375">
    <property type="component" value="Unassembled WGS sequence"/>
</dbReference>
<comment type="similarity">
    <text evidence="1 5 6">Belongs to the universal ribosomal protein uL24 family.</text>
</comment>
<comment type="subunit">
    <text evidence="5">Part of the 50S ribosomal subunit.</text>
</comment>
<comment type="caution">
    <text evidence="8">The sequence shown here is derived from an EMBL/GenBank/DDBJ whole genome shotgun (WGS) entry which is preliminary data.</text>
</comment>
<dbReference type="InterPro" id="IPR005825">
    <property type="entry name" value="Ribosomal_uL24_CS"/>
</dbReference>
<keyword evidence="5" id="KW-0694">RNA-binding</keyword>
<sequence>MSSIKTHVKKGDQVEIIAGNHKGKQGTVLSVNAAKGQVIVEGGRTVQKAVRRSEADPDGGIKTVDAPVHISNVKKLG</sequence>
<organism evidence="8 9">
    <name type="scientific">Luteolibacter algae</name>
    <dbReference type="NCBI Taxonomy" id="454151"/>
    <lineage>
        <taxon>Bacteria</taxon>
        <taxon>Pseudomonadati</taxon>
        <taxon>Verrucomicrobiota</taxon>
        <taxon>Verrucomicrobiia</taxon>
        <taxon>Verrucomicrobiales</taxon>
        <taxon>Verrucomicrobiaceae</taxon>
        <taxon>Luteolibacter</taxon>
    </lineage>
</organism>
<evidence type="ECO:0000313" key="8">
    <source>
        <dbReference type="EMBL" id="MFD2255269.1"/>
    </source>
</evidence>
<dbReference type="HAMAP" id="MF_01326_B">
    <property type="entry name" value="Ribosomal_uL24_B"/>
    <property type="match status" value="1"/>
</dbReference>
<dbReference type="RefSeq" id="WP_386817930.1">
    <property type="nucleotide sequence ID" value="NZ_JBHUIT010000001.1"/>
</dbReference>
<dbReference type="Pfam" id="PF00467">
    <property type="entry name" value="KOW"/>
    <property type="match status" value="1"/>
</dbReference>
<dbReference type="SUPFAM" id="SSF50104">
    <property type="entry name" value="Translation proteins SH3-like domain"/>
    <property type="match status" value="1"/>
</dbReference>
<evidence type="ECO:0000259" key="7">
    <source>
        <dbReference type="SMART" id="SM00739"/>
    </source>
</evidence>
<keyword evidence="9" id="KW-1185">Reference proteome</keyword>
<keyword evidence="5" id="KW-0699">rRNA-binding</keyword>
<dbReference type="InterPro" id="IPR005824">
    <property type="entry name" value="KOW"/>
</dbReference>
<dbReference type="InterPro" id="IPR014722">
    <property type="entry name" value="Rib_uL2_dom2"/>
</dbReference>
<dbReference type="InterPro" id="IPR057264">
    <property type="entry name" value="Ribosomal_uL24_C"/>
</dbReference>
<reference evidence="9" key="1">
    <citation type="journal article" date="2019" name="Int. J. Syst. Evol. Microbiol.">
        <title>The Global Catalogue of Microorganisms (GCM) 10K type strain sequencing project: providing services to taxonomists for standard genome sequencing and annotation.</title>
        <authorList>
            <consortium name="The Broad Institute Genomics Platform"/>
            <consortium name="The Broad Institute Genome Sequencing Center for Infectious Disease"/>
            <person name="Wu L."/>
            <person name="Ma J."/>
        </authorList>
    </citation>
    <scope>NUCLEOTIDE SEQUENCE [LARGE SCALE GENOMIC DNA]</scope>
    <source>
        <strain evidence="9">CGMCC 4.7106</strain>
    </source>
</reference>
<keyword evidence="2 5" id="KW-0689">Ribosomal protein</keyword>
<evidence type="ECO:0000256" key="6">
    <source>
        <dbReference type="RuleBase" id="RU003477"/>
    </source>
</evidence>
<dbReference type="InterPro" id="IPR003256">
    <property type="entry name" value="Ribosomal_uL24"/>
</dbReference>